<dbReference type="Proteomes" id="UP000652761">
    <property type="component" value="Unassembled WGS sequence"/>
</dbReference>
<evidence type="ECO:0000313" key="2">
    <source>
        <dbReference type="EMBL" id="MQL89796.1"/>
    </source>
</evidence>
<reference evidence="2" key="1">
    <citation type="submission" date="2017-07" db="EMBL/GenBank/DDBJ databases">
        <title>Taro Niue Genome Assembly and Annotation.</title>
        <authorList>
            <person name="Atibalentja N."/>
            <person name="Keating K."/>
            <person name="Fields C.J."/>
        </authorList>
    </citation>
    <scope>NUCLEOTIDE SEQUENCE</scope>
    <source>
        <strain evidence="2">Niue_2</strain>
        <tissue evidence="2">Leaf</tissue>
    </source>
</reference>
<name>A0A843V3P1_COLES</name>
<feature type="compositionally biased region" description="Basic and acidic residues" evidence="1">
    <location>
        <begin position="34"/>
        <end position="59"/>
    </location>
</feature>
<keyword evidence="3" id="KW-1185">Reference proteome</keyword>
<organism evidence="2 3">
    <name type="scientific">Colocasia esculenta</name>
    <name type="common">Wild taro</name>
    <name type="synonym">Arum esculentum</name>
    <dbReference type="NCBI Taxonomy" id="4460"/>
    <lineage>
        <taxon>Eukaryota</taxon>
        <taxon>Viridiplantae</taxon>
        <taxon>Streptophyta</taxon>
        <taxon>Embryophyta</taxon>
        <taxon>Tracheophyta</taxon>
        <taxon>Spermatophyta</taxon>
        <taxon>Magnoliopsida</taxon>
        <taxon>Liliopsida</taxon>
        <taxon>Araceae</taxon>
        <taxon>Aroideae</taxon>
        <taxon>Colocasieae</taxon>
        <taxon>Colocasia</taxon>
    </lineage>
</organism>
<evidence type="ECO:0000313" key="3">
    <source>
        <dbReference type="Proteomes" id="UP000652761"/>
    </source>
</evidence>
<gene>
    <name evidence="2" type="ORF">Taro_022381</name>
</gene>
<protein>
    <submittedName>
        <fullName evidence="2">Uncharacterized protein</fullName>
    </submittedName>
</protein>
<accession>A0A843V3P1</accession>
<comment type="caution">
    <text evidence="2">The sequence shown here is derived from an EMBL/GenBank/DDBJ whole genome shotgun (WGS) entry which is preliminary data.</text>
</comment>
<dbReference type="EMBL" id="NMUH01001179">
    <property type="protein sequence ID" value="MQL89796.1"/>
    <property type="molecule type" value="Genomic_DNA"/>
</dbReference>
<proteinExistence type="predicted"/>
<sequence>MGKLNSSGNGQFNSTTPTGMTNIGKRIKKLLTLSRDDHEDSVSRMKATKEALEEKQKIL</sequence>
<feature type="region of interest" description="Disordered" evidence="1">
    <location>
        <begin position="1"/>
        <end position="59"/>
    </location>
</feature>
<dbReference type="AlphaFoldDB" id="A0A843V3P1"/>
<feature type="compositionally biased region" description="Polar residues" evidence="1">
    <location>
        <begin position="1"/>
        <end position="21"/>
    </location>
</feature>
<evidence type="ECO:0000256" key="1">
    <source>
        <dbReference type="SAM" id="MobiDB-lite"/>
    </source>
</evidence>